<dbReference type="EMBL" id="PGGS01000158">
    <property type="protein sequence ID" value="PNH07868.1"/>
    <property type="molecule type" value="Genomic_DNA"/>
</dbReference>
<feature type="compositionally biased region" description="Low complexity" evidence="1">
    <location>
        <begin position="202"/>
        <end position="213"/>
    </location>
</feature>
<feature type="region of interest" description="Disordered" evidence="1">
    <location>
        <begin position="188"/>
        <end position="238"/>
    </location>
</feature>
<reference evidence="2 3" key="1">
    <citation type="journal article" date="2017" name="Mol. Biol. Evol.">
        <title>The 4-celled Tetrabaena socialis nuclear genome reveals the essential components for genetic control of cell number at the origin of multicellularity in the volvocine lineage.</title>
        <authorList>
            <person name="Featherston J."/>
            <person name="Arakaki Y."/>
            <person name="Hanschen E.R."/>
            <person name="Ferris P.J."/>
            <person name="Michod R.E."/>
            <person name="Olson B.J.S.C."/>
            <person name="Nozaki H."/>
            <person name="Durand P.M."/>
        </authorList>
    </citation>
    <scope>NUCLEOTIDE SEQUENCE [LARGE SCALE GENOMIC DNA]</scope>
    <source>
        <strain evidence="2 3">NIES-571</strain>
    </source>
</reference>
<proteinExistence type="predicted"/>
<comment type="caution">
    <text evidence="2">The sequence shown here is derived from an EMBL/GenBank/DDBJ whole genome shotgun (WGS) entry which is preliminary data.</text>
</comment>
<protein>
    <submittedName>
        <fullName evidence="2">Uncharacterized protein</fullName>
    </submittedName>
</protein>
<feature type="region of interest" description="Disordered" evidence="1">
    <location>
        <begin position="55"/>
        <end position="82"/>
    </location>
</feature>
<organism evidence="2 3">
    <name type="scientific">Tetrabaena socialis</name>
    <dbReference type="NCBI Taxonomy" id="47790"/>
    <lineage>
        <taxon>Eukaryota</taxon>
        <taxon>Viridiplantae</taxon>
        <taxon>Chlorophyta</taxon>
        <taxon>core chlorophytes</taxon>
        <taxon>Chlorophyceae</taxon>
        <taxon>CS clade</taxon>
        <taxon>Chlamydomonadales</taxon>
        <taxon>Tetrabaenaceae</taxon>
        <taxon>Tetrabaena</taxon>
    </lineage>
</organism>
<name>A0A2J8A5S7_9CHLO</name>
<feature type="compositionally biased region" description="Low complexity" evidence="1">
    <location>
        <begin position="57"/>
        <end position="78"/>
    </location>
</feature>
<evidence type="ECO:0000313" key="2">
    <source>
        <dbReference type="EMBL" id="PNH07868.1"/>
    </source>
</evidence>
<dbReference type="Proteomes" id="UP000236333">
    <property type="component" value="Unassembled WGS sequence"/>
</dbReference>
<gene>
    <name evidence="2" type="ORF">TSOC_005643</name>
</gene>
<feature type="compositionally biased region" description="Polar residues" evidence="1">
    <location>
        <begin position="214"/>
        <end position="227"/>
    </location>
</feature>
<dbReference type="AlphaFoldDB" id="A0A2J8A5S7"/>
<feature type="compositionally biased region" description="Low complexity" evidence="1">
    <location>
        <begin position="484"/>
        <end position="494"/>
    </location>
</feature>
<feature type="region of interest" description="Disordered" evidence="1">
    <location>
        <begin position="269"/>
        <end position="292"/>
    </location>
</feature>
<evidence type="ECO:0000313" key="3">
    <source>
        <dbReference type="Proteomes" id="UP000236333"/>
    </source>
</evidence>
<feature type="compositionally biased region" description="Gly residues" evidence="1">
    <location>
        <begin position="270"/>
        <end position="287"/>
    </location>
</feature>
<feature type="compositionally biased region" description="Low complexity" evidence="1">
    <location>
        <begin position="451"/>
        <end position="463"/>
    </location>
</feature>
<evidence type="ECO:0000256" key="1">
    <source>
        <dbReference type="SAM" id="MobiDB-lite"/>
    </source>
</evidence>
<feature type="compositionally biased region" description="Gly residues" evidence="1">
    <location>
        <begin position="471"/>
        <end position="483"/>
    </location>
</feature>
<sequence>MEQPGSEPCSSEDVAPQALDILAGLASLGISPSLRSQVQQALAALSHLPPADDAAGTAYGSAPASRAAAGPASTSGAPRDGGLQRQLAEFEQKMTMSRSIMKKLYHKNVELEKELAIVRVGLRGGEGNMGWDMELVCSLPASQWQQPLVSTPCAAAAVRSCVGSHRQQGGAQSHATTSALLAGRQANQQGVPLTPPPPPTPHTAAAAHSSSPSRPGTSLRPGTSSSYAGGEGSPAAHAMQERDLTIRQLQLALEAARRRCALLEMQLTEGEGGGQGGGGGGGGGGKGISPDSLRDLLAQSSLHHQQYRQIREDYNRLLHKWVRVTRAGVDGDVGRRVGTLQAGPGLGPASRSGPTAVAAQAHALVGDLQKRLEAEVAEREAEAALYSARLYESEKAMSDWYVEKRLLEEHIARLGAELAQRDSVDGEINGCVTALLERLRLVEAENEAMRGAGAQAGQAGQAGRPPPAAGEAGGGSGEGGGVGAAQQGGARSHR</sequence>
<feature type="region of interest" description="Disordered" evidence="1">
    <location>
        <begin position="451"/>
        <end position="494"/>
    </location>
</feature>
<accession>A0A2J8A5S7</accession>
<keyword evidence="3" id="KW-1185">Reference proteome</keyword>
<dbReference type="OrthoDB" id="535555at2759"/>